<organism evidence="2 3">
    <name type="scientific">Euroglyphus maynei</name>
    <name type="common">Mayne's house dust mite</name>
    <dbReference type="NCBI Taxonomy" id="6958"/>
    <lineage>
        <taxon>Eukaryota</taxon>
        <taxon>Metazoa</taxon>
        <taxon>Ecdysozoa</taxon>
        <taxon>Arthropoda</taxon>
        <taxon>Chelicerata</taxon>
        <taxon>Arachnida</taxon>
        <taxon>Acari</taxon>
        <taxon>Acariformes</taxon>
        <taxon>Sarcoptiformes</taxon>
        <taxon>Astigmata</taxon>
        <taxon>Psoroptidia</taxon>
        <taxon>Analgoidea</taxon>
        <taxon>Pyroglyphidae</taxon>
        <taxon>Pyroglyphinae</taxon>
        <taxon>Euroglyphus</taxon>
    </lineage>
</organism>
<dbReference type="EMBL" id="MUJZ01047052">
    <property type="protein sequence ID" value="OTF74447.1"/>
    <property type="molecule type" value="Genomic_DNA"/>
</dbReference>
<feature type="compositionally biased region" description="Low complexity" evidence="1">
    <location>
        <begin position="14"/>
        <end position="28"/>
    </location>
</feature>
<keyword evidence="3" id="KW-1185">Reference proteome</keyword>
<sequence>MKKSSNRTMSSSLKNSQKFSKSSMNMMMMKKSSITDNVTTTTNVPTCTVGSNLDVDPASNRLIQQIFDPKQQQQQQQQQNNQNSEIDWINCKAINLGDSPLKSSDIQLKSALDMVIKSTITGKSKNRKNDSSIIIDDKRSG</sequence>
<evidence type="ECO:0000313" key="2">
    <source>
        <dbReference type="EMBL" id="OTF74447.1"/>
    </source>
</evidence>
<feature type="region of interest" description="Disordered" evidence="1">
    <location>
        <begin position="1"/>
        <end position="28"/>
    </location>
</feature>
<dbReference type="Proteomes" id="UP000194236">
    <property type="component" value="Unassembled WGS sequence"/>
</dbReference>
<feature type="compositionally biased region" description="Polar residues" evidence="1">
    <location>
        <begin position="1"/>
        <end position="13"/>
    </location>
</feature>
<comment type="caution">
    <text evidence="2">The sequence shown here is derived from an EMBL/GenBank/DDBJ whole genome shotgun (WGS) entry which is preliminary data.</text>
</comment>
<dbReference type="AlphaFoldDB" id="A0A1Y3B2M3"/>
<name>A0A1Y3B2M3_EURMA</name>
<protein>
    <submittedName>
        <fullName evidence="2">Uncharacterized protein</fullName>
    </submittedName>
</protein>
<evidence type="ECO:0000256" key="1">
    <source>
        <dbReference type="SAM" id="MobiDB-lite"/>
    </source>
</evidence>
<reference evidence="2 3" key="1">
    <citation type="submission" date="2017-03" db="EMBL/GenBank/DDBJ databases">
        <title>Genome Survey of Euroglyphus maynei.</title>
        <authorList>
            <person name="Arlian L.G."/>
            <person name="Morgan M.S."/>
            <person name="Rider S.D."/>
        </authorList>
    </citation>
    <scope>NUCLEOTIDE SEQUENCE [LARGE SCALE GENOMIC DNA]</scope>
    <source>
        <strain evidence="2">Arlian Lab</strain>
        <tissue evidence="2">Whole body</tissue>
    </source>
</reference>
<evidence type="ECO:0000313" key="3">
    <source>
        <dbReference type="Proteomes" id="UP000194236"/>
    </source>
</evidence>
<dbReference type="OrthoDB" id="10631910at2759"/>
<gene>
    <name evidence="2" type="ORF">BLA29_013014</name>
</gene>
<accession>A0A1Y3B2M3</accession>
<proteinExistence type="predicted"/>